<dbReference type="EC" id="3.1.1.101" evidence="12"/>
<dbReference type="InterPro" id="IPR041127">
    <property type="entry name" value="PET_hydrolase/cutinase-like"/>
</dbReference>
<evidence type="ECO:0000256" key="7">
    <source>
        <dbReference type="ARBA" id="ARBA00022764"/>
    </source>
</evidence>
<evidence type="ECO:0000256" key="11">
    <source>
        <dbReference type="ARBA" id="ARBA00033707"/>
    </source>
</evidence>
<evidence type="ECO:0000256" key="10">
    <source>
        <dbReference type="ARBA" id="ARBA00033629"/>
    </source>
</evidence>
<dbReference type="Pfam" id="PF12740">
    <property type="entry name" value="PETase"/>
    <property type="match status" value="1"/>
</dbReference>
<evidence type="ECO:0000256" key="4">
    <source>
        <dbReference type="ARBA" id="ARBA00013095"/>
    </source>
</evidence>
<evidence type="ECO:0000256" key="8">
    <source>
        <dbReference type="ARBA" id="ARBA00022801"/>
    </source>
</evidence>
<evidence type="ECO:0000256" key="13">
    <source>
        <dbReference type="ARBA" id="ARBA00033780"/>
    </source>
</evidence>
<comment type="similarity">
    <text evidence="3">Belongs to the AB hydrolase superfamily.</text>
</comment>
<feature type="domain" description="PET hydrolase/cutinase-like" evidence="15">
    <location>
        <begin position="31"/>
        <end position="285"/>
    </location>
</feature>
<keyword evidence="6" id="KW-0964">Secreted</keyword>
<dbReference type="EC" id="3.1.1.74" evidence="4"/>
<dbReference type="InterPro" id="IPR029058">
    <property type="entry name" value="AB_hydrolase_fold"/>
</dbReference>
<keyword evidence="17" id="KW-1185">Reference proteome</keyword>
<evidence type="ECO:0000256" key="14">
    <source>
        <dbReference type="ARBA" id="ARBA00034045"/>
    </source>
</evidence>
<dbReference type="PANTHER" id="PTHR22946:SF9">
    <property type="entry name" value="POLYKETIDE TRANSFERASE AF380"/>
    <property type="match status" value="1"/>
</dbReference>
<dbReference type="InterPro" id="IPR050261">
    <property type="entry name" value="FrsA_esterase"/>
</dbReference>
<dbReference type="EMBL" id="WUTW01000002">
    <property type="protein sequence ID" value="MXQ64997.1"/>
    <property type="molecule type" value="Genomic_DNA"/>
</dbReference>
<dbReference type="PANTHER" id="PTHR22946">
    <property type="entry name" value="DIENELACTONE HYDROLASE DOMAIN-CONTAINING PROTEIN-RELATED"/>
    <property type="match status" value="1"/>
</dbReference>
<dbReference type="SUPFAM" id="SSF53474">
    <property type="entry name" value="alpha/beta-Hydrolases"/>
    <property type="match status" value="1"/>
</dbReference>
<evidence type="ECO:0000256" key="5">
    <source>
        <dbReference type="ARBA" id="ARBA00022487"/>
    </source>
</evidence>
<evidence type="ECO:0000259" key="15">
    <source>
        <dbReference type="Pfam" id="PF12740"/>
    </source>
</evidence>
<keyword evidence="5" id="KW-0719">Serine esterase</keyword>
<evidence type="ECO:0000256" key="1">
    <source>
        <dbReference type="ARBA" id="ARBA00004418"/>
    </source>
</evidence>
<comment type="catalytic activity">
    <reaction evidence="14">
        <text>cutin + H2O = cutin monomers.</text>
        <dbReference type="EC" id="3.1.1.74"/>
    </reaction>
</comment>
<dbReference type="AlphaFoldDB" id="A0A6I4W489"/>
<dbReference type="GO" id="GO:0050525">
    <property type="term" value="F:cutinase activity"/>
    <property type="evidence" value="ECO:0007669"/>
    <property type="project" value="UniProtKB-EC"/>
</dbReference>
<proteinExistence type="inferred from homology"/>
<comment type="catalytic activity">
    <reaction evidence="11">
        <text>(ethylene terephthalate)(n) + H2O = (ethylene terephthalate)(n-1) + 4-[(2-hydroxyethoxy)carbonyl]benzoate + H(+)</text>
        <dbReference type="Rhea" id="RHEA:49528"/>
        <dbReference type="Rhea" id="RHEA-COMP:12420"/>
        <dbReference type="Rhea" id="RHEA-COMP:12421"/>
        <dbReference type="ChEBI" id="CHEBI:15377"/>
        <dbReference type="ChEBI" id="CHEBI:15378"/>
        <dbReference type="ChEBI" id="CHEBI:131701"/>
        <dbReference type="ChEBI" id="CHEBI:131704"/>
        <dbReference type="EC" id="3.1.1.101"/>
    </reaction>
    <physiologicalReaction direction="left-to-right" evidence="11">
        <dbReference type="Rhea" id="RHEA:49529"/>
    </physiologicalReaction>
</comment>
<evidence type="ECO:0000256" key="2">
    <source>
        <dbReference type="ARBA" id="ARBA00004613"/>
    </source>
</evidence>
<keyword evidence="7" id="KW-0574">Periplasm</keyword>
<accession>A0A6I4W489</accession>
<dbReference type="Gene3D" id="3.40.50.1820">
    <property type="entry name" value="alpha/beta hydrolase"/>
    <property type="match status" value="1"/>
</dbReference>
<sequence length="285" mass="30046">MGFLGSTVLRSAAVVAVLTAAGCADRPPARDENPAPTVASLAAPLGPYRTSTALVPRGTAEAFGGGTIYYPSGRPRGDTFGGVIIAPGRNGNQGGMAWYGPLLASRGFVVFAIDTLHLKDRPAARAHELEAAMTYLTVHSPVATLVDADRLAVMGHSFGGGAALETAADRPTLRAAIPLMPYDKGQDFSNVRVPTLVVAAQNDKIAPVARHARRFYQSIPASSGKGYLEIAGTTHSSPKKPNTTLAVYVIAWLKRYVDGDQRYARFLCPGPLDDPSVALYRNPCS</sequence>
<dbReference type="GO" id="GO:0005576">
    <property type="term" value="C:extracellular region"/>
    <property type="evidence" value="ECO:0007669"/>
    <property type="project" value="UniProtKB-SubCell"/>
</dbReference>
<dbReference type="RefSeq" id="WP_161103149.1">
    <property type="nucleotide sequence ID" value="NZ_JBHLYI010000001.1"/>
</dbReference>
<evidence type="ECO:0000313" key="17">
    <source>
        <dbReference type="Proteomes" id="UP000431901"/>
    </source>
</evidence>
<keyword evidence="9" id="KW-1015">Disulfide bond</keyword>
<dbReference type="GO" id="GO:0042597">
    <property type="term" value="C:periplasmic space"/>
    <property type="evidence" value="ECO:0007669"/>
    <property type="project" value="UniProtKB-SubCell"/>
</dbReference>
<evidence type="ECO:0000313" key="16">
    <source>
        <dbReference type="EMBL" id="MXQ64997.1"/>
    </source>
</evidence>
<comment type="caution">
    <text evidence="16">The sequence shown here is derived from an EMBL/GenBank/DDBJ whole genome shotgun (WGS) entry which is preliminary data.</text>
</comment>
<dbReference type="OrthoDB" id="3475917at2"/>
<comment type="subcellular location">
    <subcellularLocation>
        <location evidence="1">Periplasm</location>
    </subcellularLocation>
    <subcellularLocation>
        <location evidence="2">Secreted</location>
    </subcellularLocation>
</comment>
<dbReference type="Proteomes" id="UP000431901">
    <property type="component" value="Unassembled WGS sequence"/>
</dbReference>
<evidence type="ECO:0000256" key="12">
    <source>
        <dbReference type="ARBA" id="ARBA00033764"/>
    </source>
</evidence>
<protein>
    <recommendedName>
        <fullName evidence="13">Poly(ethylene terephthalate) hydrolase</fullName>
        <ecNumber evidence="12">3.1.1.101</ecNumber>
        <ecNumber evidence="4">3.1.1.74</ecNumber>
    </recommendedName>
</protein>
<evidence type="ECO:0000256" key="9">
    <source>
        <dbReference type="ARBA" id="ARBA00023157"/>
    </source>
</evidence>
<evidence type="ECO:0000256" key="3">
    <source>
        <dbReference type="ARBA" id="ARBA00008645"/>
    </source>
</evidence>
<comment type="catalytic activity">
    <reaction evidence="10">
        <text>a butanoate ester + H2O = an aliphatic alcohol + butanoate + H(+)</text>
        <dbReference type="Rhea" id="RHEA:47348"/>
        <dbReference type="ChEBI" id="CHEBI:2571"/>
        <dbReference type="ChEBI" id="CHEBI:15377"/>
        <dbReference type="ChEBI" id="CHEBI:15378"/>
        <dbReference type="ChEBI" id="CHEBI:17968"/>
        <dbReference type="ChEBI" id="CHEBI:50477"/>
    </reaction>
    <physiologicalReaction direction="left-to-right" evidence="10">
        <dbReference type="Rhea" id="RHEA:47349"/>
    </physiologicalReaction>
</comment>
<evidence type="ECO:0000256" key="6">
    <source>
        <dbReference type="ARBA" id="ARBA00022525"/>
    </source>
</evidence>
<name>A0A6I4W489_9ACTN</name>
<keyword evidence="8 16" id="KW-0378">Hydrolase</keyword>
<reference evidence="16 17" key="1">
    <citation type="submission" date="2019-12" db="EMBL/GenBank/DDBJ databases">
        <title>Nocardia macrotermitis sp. nov. and Nocardia aurantia sp. nov., isolated from the gut of the fungus growing-termite Macrotermes natalensis.</title>
        <authorList>
            <person name="Christine B."/>
            <person name="Rene B."/>
        </authorList>
    </citation>
    <scope>NUCLEOTIDE SEQUENCE [LARGE SCALE GENOMIC DNA]</scope>
    <source>
        <strain evidence="16 17">DSM 102126</strain>
    </source>
</reference>
<organism evidence="16 17">
    <name type="scientific">Actinomadura rayongensis</name>
    <dbReference type="NCBI Taxonomy" id="1429076"/>
    <lineage>
        <taxon>Bacteria</taxon>
        <taxon>Bacillati</taxon>
        <taxon>Actinomycetota</taxon>
        <taxon>Actinomycetes</taxon>
        <taxon>Streptosporangiales</taxon>
        <taxon>Thermomonosporaceae</taxon>
        <taxon>Actinomadura</taxon>
    </lineage>
</organism>
<gene>
    <name evidence="16" type="ORF">GQ466_13220</name>
</gene>